<comment type="caution">
    <text evidence="3">The sequence shown here is derived from an EMBL/GenBank/DDBJ whole genome shotgun (WGS) entry which is preliminary data.</text>
</comment>
<dbReference type="InterPro" id="IPR011006">
    <property type="entry name" value="CheY-like_superfamily"/>
</dbReference>
<keyword evidence="4" id="KW-1185">Reference proteome</keyword>
<feature type="modified residue" description="4-aspartylphosphate" evidence="1">
    <location>
        <position position="76"/>
    </location>
</feature>
<accession>A0A5J5GF55</accession>
<evidence type="ECO:0000313" key="4">
    <source>
        <dbReference type="Proteomes" id="UP000326554"/>
    </source>
</evidence>
<dbReference type="EMBL" id="VYQE01000004">
    <property type="protein sequence ID" value="KAA9006657.1"/>
    <property type="molecule type" value="Genomic_DNA"/>
</dbReference>
<gene>
    <name evidence="3" type="ORF">F3S47_12765</name>
</gene>
<sequence length="141" mass="15670">MAWRVRAFDGFEAWGWRMHVHSRTPSILIIEDEPILQLAYLDMIESWNWKSAGTAATMPAALLLVETSSFDAAILDGELRGESSEPVAERLLELHLPFVTISATPRSRLCSCQCAGSCVLSKPVREDALRHELETALKGDC</sequence>
<dbReference type="AlphaFoldDB" id="A0A5J5GF55"/>
<name>A0A5J5GF55_9RHOB</name>
<protein>
    <submittedName>
        <fullName evidence="3">Response regulator</fullName>
    </submittedName>
</protein>
<evidence type="ECO:0000313" key="3">
    <source>
        <dbReference type="EMBL" id="KAA9006657.1"/>
    </source>
</evidence>
<reference evidence="3 4" key="1">
    <citation type="submission" date="2019-09" db="EMBL/GenBank/DDBJ databases">
        <authorList>
            <person name="Park J.-S."/>
            <person name="Choi H.-J."/>
        </authorList>
    </citation>
    <scope>NUCLEOTIDE SEQUENCE [LARGE SCALE GENOMIC DNA]</scope>
    <source>
        <strain evidence="3 4">176SS1-4</strain>
    </source>
</reference>
<dbReference type="InterPro" id="IPR001789">
    <property type="entry name" value="Sig_transdc_resp-reg_receiver"/>
</dbReference>
<dbReference type="PROSITE" id="PS50110">
    <property type="entry name" value="RESPONSE_REGULATORY"/>
    <property type="match status" value="1"/>
</dbReference>
<dbReference type="SMART" id="SM00448">
    <property type="entry name" value="REC"/>
    <property type="match status" value="1"/>
</dbReference>
<dbReference type="Proteomes" id="UP000326554">
    <property type="component" value="Unassembled WGS sequence"/>
</dbReference>
<evidence type="ECO:0000259" key="2">
    <source>
        <dbReference type="PROSITE" id="PS50110"/>
    </source>
</evidence>
<keyword evidence="1" id="KW-0597">Phosphoprotein</keyword>
<dbReference type="SUPFAM" id="SSF52172">
    <property type="entry name" value="CheY-like"/>
    <property type="match status" value="1"/>
</dbReference>
<feature type="domain" description="Response regulatory" evidence="2">
    <location>
        <begin position="26"/>
        <end position="137"/>
    </location>
</feature>
<organism evidence="3 4">
    <name type="scientific">Histidinibacterium aquaticum</name>
    <dbReference type="NCBI Taxonomy" id="2613962"/>
    <lineage>
        <taxon>Bacteria</taxon>
        <taxon>Pseudomonadati</taxon>
        <taxon>Pseudomonadota</taxon>
        <taxon>Alphaproteobacteria</taxon>
        <taxon>Rhodobacterales</taxon>
        <taxon>Paracoccaceae</taxon>
        <taxon>Histidinibacterium</taxon>
    </lineage>
</organism>
<dbReference type="Gene3D" id="3.40.50.2300">
    <property type="match status" value="1"/>
</dbReference>
<dbReference type="GO" id="GO:0000160">
    <property type="term" value="P:phosphorelay signal transduction system"/>
    <property type="evidence" value="ECO:0007669"/>
    <property type="project" value="InterPro"/>
</dbReference>
<evidence type="ECO:0000256" key="1">
    <source>
        <dbReference type="PROSITE-ProRule" id="PRU00169"/>
    </source>
</evidence>
<proteinExistence type="predicted"/>